<dbReference type="OrthoDB" id="572639at2"/>
<reference evidence="2 3" key="1">
    <citation type="submission" date="2017-03" db="EMBL/GenBank/DDBJ databases">
        <authorList>
            <person name="Afonso C.L."/>
            <person name="Miller P.J."/>
            <person name="Scott M.A."/>
            <person name="Spackman E."/>
            <person name="Goraichik I."/>
            <person name="Dimitrov K.M."/>
            <person name="Suarez D.L."/>
            <person name="Swayne D.E."/>
        </authorList>
    </citation>
    <scope>NUCLEOTIDE SEQUENCE [LARGE SCALE GENOMIC DNA]</scope>
    <source>
        <strain evidence="2">SB41UT1</strain>
    </source>
</reference>
<dbReference type="Proteomes" id="UP000196573">
    <property type="component" value="Unassembled WGS sequence"/>
</dbReference>
<dbReference type="RefSeq" id="WP_087106869.1">
    <property type="nucleotide sequence ID" value="NZ_FWPT01000001.1"/>
</dbReference>
<dbReference type="AlphaFoldDB" id="A0A1X7AER1"/>
<gene>
    <name evidence="2" type="ORF">EHSB41UT_00271</name>
</gene>
<organism evidence="2 3">
    <name type="scientific">Parendozoicomonas haliclonae</name>
    <dbReference type="NCBI Taxonomy" id="1960125"/>
    <lineage>
        <taxon>Bacteria</taxon>
        <taxon>Pseudomonadati</taxon>
        <taxon>Pseudomonadota</taxon>
        <taxon>Gammaproteobacteria</taxon>
        <taxon>Oceanospirillales</taxon>
        <taxon>Endozoicomonadaceae</taxon>
        <taxon>Parendozoicomonas</taxon>
    </lineage>
</organism>
<sequence length="91" mass="10585">MCEVVNKKHEPYDVYIGRGSKWGNPFVIGRDGTREEVIAKYRVWLWQEIKAERITWHDLTSLEGKRLGCFCKPLPCHGDVIKSAMCWAFSL</sequence>
<accession>A0A1X7AER1</accession>
<dbReference type="EMBL" id="FWPT01000001">
    <property type="protein sequence ID" value="SMA33377.1"/>
    <property type="molecule type" value="Genomic_DNA"/>
</dbReference>
<proteinExistence type="predicted"/>
<evidence type="ECO:0000313" key="2">
    <source>
        <dbReference type="EMBL" id="SMA33377.1"/>
    </source>
</evidence>
<keyword evidence="3" id="KW-1185">Reference proteome</keyword>
<feature type="domain" description="DUF4326" evidence="1">
    <location>
        <begin position="4"/>
        <end position="82"/>
    </location>
</feature>
<protein>
    <recommendedName>
        <fullName evidence="1">DUF4326 domain-containing protein</fullName>
    </recommendedName>
</protein>
<evidence type="ECO:0000259" key="1">
    <source>
        <dbReference type="Pfam" id="PF14216"/>
    </source>
</evidence>
<dbReference type="InterPro" id="IPR025475">
    <property type="entry name" value="DUF4326"/>
</dbReference>
<dbReference type="Pfam" id="PF14216">
    <property type="entry name" value="DUF4326"/>
    <property type="match status" value="1"/>
</dbReference>
<evidence type="ECO:0000313" key="3">
    <source>
        <dbReference type="Proteomes" id="UP000196573"/>
    </source>
</evidence>
<name>A0A1X7AER1_9GAMM</name>